<dbReference type="Pfam" id="PF18299">
    <property type="entry name" value="R2K_2"/>
    <property type="match status" value="1"/>
</dbReference>
<evidence type="ECO:0000313" key="3">
    <source>
        <dbReference type="EMBL" id="CAL1125522.1"/>
    </source>
</evidence>
<dbReference type="Proteomes" id="UP001152797">
    <property type="component" value="Unassembled WGS sequence"/>
</dbReference>
<dbReference type="PANTHER" id="PTHR34817:SF2">
    <property type="entry name" value="NUCLEOTIDYLTRANSFERASE"/>
    <property type="match status" value="1"/>
</dbReference>
<reference evidence="2" key="1">
    <citation type="submission" date="2022-10" db="EMBL/GenBank/DDBJ databases">
        <authorList>
            <person name="Chen Y."/>
            <person name="Dougan E. K."/>
            <person name="Chan C."/>
            <person name="Rhodes N."/>
            <person name="Thang M."/>
        </authorList>
    </citation>
    <scope>NUCLEOTIDE SEQUENCE</scope>
</reference>
<dbReference type="EMBL" id="CAMXCT010000001">
    <property type="protein sequence ID" value="CAI3972147.1"/>
    <property type="molecule type" value="Genomic_DNA"/>
</dbReference>
<dbReference type="EMBL" id="CAMXCT020000001">
    <property type="protein sequence ID" value="CAL1125522.1"/>
    <property type="molecule type" value="Genomic_DNA"/>
</dbReference>
<proteinExistence type="predicted"/>
<keyword evidence="5" id="KW-1185">Reference proteome</keyword>
<reference evidence="3" key="2">
    <citation type="submission" date="2024-04" db="EMBL/GenBank/DDBJ databases">
        <authorList>
            <person name="Chen Y."/>
            <person name="Shah S."/>
            <person name="Dougan E. K."/>
            <person name="Thang M."/>
            <person name="Chan C."/>
        </authorList>
    </citation>
    <scope>NUCLEOTIDE SEQUENCE [LARGE SCALE GENOMIC DNA]</scope>
</reference>
<dbReference type="Pfam" id="PF10127">
    <property type="entry name" value="RlaP"/>
    <property type="match status" value="2"/>
</dbReference>
<evidence type="ECO:0000313" key="2">
    <source>
        <dbReference type="EMBL" id="CAI3972147.1"/>
    </source>
</evidence>
<dbReference type="AlphaFoldDB" id="A0A9P1BF61"/>
<protein>
    <submittedName>
        <fullName evidence="4">Uncharacterized protein MJ0002</fullName>
    </submittedName>
</protein>
<evidence type="ECO:0000313" key="4">
    <source>
        <dbReference type="EMBL" id="CAL4759459.1"/>
    </source>
</evidence>
<sequence length="789" mass="89843">MKSRVHNSPNLIYSVGTQVVSLKAVQGSHGKTVHPAGAVGVVVRSPVDRQHAYRVRFVDGFEAALHHDNIMLLAEYKEGHINDPNQVLPKHGLFDRVIYRCVVGSRAFGLDTEDSDYDRRGIYLPPADLQWSLYGVPDQLENDERQEAYWELQKFLILALKGNPNILECLYTPLVEHKTPLAEELLGLRGIFLSKVVYQTYNGYVMSQFKRMQAHLRNHGEIRPKHVMHLIRLLLSGIHVLREKHVQVDVGEHREALLAIKTGDMNWSEVEQWRLRLHEEFNQALEQTELPERPDYERANAFLVRARTTLLISWRQSEDNQLIWRAAVERGWSVERIKGIHVPEIVESRVVIYMESMFAPTIASRLGLELTQLSDDWVPKLPEEFRLRDIRLTTLGDIAQTNLPLFLKPPNEKSFSAKVYDCIDSLLADYGPTTPVLAAPPVSWSCEFRCFCLDGRVRTLSPYLRDGELSSLEGFTATASEMEQVKHFTERVLLDERVEFPRAIVIDVGIIVGRGWAVVEANPAWGSGIYGCDPNEVLNVLEKATVTAHPYPLVFATISGSHLLGFPSSDSDFDLRGMHLLPLEEVVGLRAPKETIERNIVQDGLEIDLVTHDVKKFYLLMLQKNGLVLEQIFSPLVVHTTPEHAELKELAKGCITRHHVHHYLGFATTQWKLFRKEEPPRVKPLLYVYRVLLTGIHLMRTGEVEANLLTLNETAQLPYIDELVERKLSGAEKGRLDSVDVDFHEREFERLVNEMKTAADESTLSERPSAKDGLSDLLVRLRTGGWKKL</sequence>
<feature type="domain" description="ATP-grasp" evidence="1">
    <location>
        <begin position="385"/>
        <end position="540"/>
    </location>
</feature>
<organism evidence="2">
    <name type="scientific">Cladocopium goreaui</name>
    <dbReference type="NCBI Taxonomy" id="2562237"/>
    <lineage>
        <taxon>Eukaryota</taxon>
        <taxon>Sar</taxon>
        <taxon>Alveolata</taxon>
        <taxon>Dinophyceae</taxon>
        <taxon>Suessiales</taxon>
        <taxon>Symbiodiniaceae</taxon>
        <taxon>Cladocopium</taxon>
    </lineage>
</organism>
<dbReference type="InterPro" id="IPR041261">
    <property type="entry name" value="R2K_2"/>
</dbReference>
<dbReference type="PANTHER" id="PTHR34817">
    <property type="entry name" value="NUCLEOTIDYLTRANSFERASE"/>
    <property type="match status" value="1"/>
</dbReference>
<dbReference type="InterPro" id="IPR018775">
    <property type="entry name" value="RlaP"/>
</dbReference>
<dbReference type="OrthoDB" id="10266790at2759"/>
<name>A0A9P1BF61_9DINO</name>
<dbReference type="EMBL" id="CAMXCT030000001">
    <property type="protein sequence ID" value="CAL4759459.1"/>
    <property type="molecule type" value="Genomic_DNA"/>
</dbReference>
<evidence type="ECO:0000259" key="1">
    <source>
        <dbReference type="Pfam" id="PF18299"/>
    </source>
</evidence>
<gene>
    <name evidence="2" type="ORF">C1SCF055_LOCUS737</name>
</gene>
<accession>A0A9P1BF61</accession>
<comment type="caution">
    <text evidence="2">The sequence shown here is derived from an EMBL/GenBank/DDBJ whole genome shotgun (WGS) entry which is preliminary data.</text>
</comment>
<evidence type="ECO:0000313" key="5">
    <source>
        <dbReference type="Proteomes" id="UP001152797"/>
    </source>
</evidence>